<dbReference type="EMBL" id="CP036525">
    <property type="protein sequence ID" value="QDT02982.1"/>
    <property type="molecule type" value="Genomic_DNA"/>
</dbReference>
<evidence type="ECO:0000259" key="5">
    <source>
        <dbReference type="Pfam" id="PF22244"/>
    </source>
</evidence>
<evidence type="ECO:0000313" key="7">
    <source>
        <dbReference type="Proteomes" id="UP000318538"/>
    </source>
</evidence>
<keyword evidence="2 4" id="KW-0732">Signal</keyword>
<name>A0A517N775_9BACT</name>
<protein>
    <recommendedName>
        <fullName evidence="5">4-O-methyl-glucuronoyl methylesterase-like domain-containing protein</fullName>
    </recommendedName>
</protein>
<dbReference type="SUPFAM" id="SSF53474">
    <property type="entry name" value="alpha/beta-Hydrolases"/>
    <property type="match status" value="1"/>
</dbReference>
<evidence type="ECO:0000313" key="6">
    <source>
        <dbReference type="EMBL" id="QDT02982.1"/>
    </source>
</evidence>
<dbReference type="GO" id="GO:0052689">
    <property type="term" value="F:carboxylic ester hydrolase activity"/>
    <property type="evidence" value="ECO:0007669"/>
    <property type="project" value="UniProtKB-KW"/>
</dbReference>
<evidence type="ECO:0000256" key="1">
    <source>
        <dbReference type="ARBA" id="ARBA00022487"/>
    </source>
</evidence>
<accession>A0A517N775</accession>
<organism evidence="6 7">
    <name type="scientific">Rubripirellula lacrimiformis</name>
    <dbReference type="NCBI Taxonomy" id="1930273"/>
    <lineage>
        <taxon>Bacteria</taxon>
        <taxon>Pseudomonadati</taxon>
        <taxon>Planctomycetota</taxon>
        <taxon>Planctomycetia</taxon>
        <taxon>Pirellulales</taxon>
        <taxon>Pirellulaceae</taxon>
        <taxon>Rubripirellula</taxon>
    </lineage>
</organism>
<dbReference type="KEGG" id="rlc:K227x_13610"/>
<keyword evidence="1" id="KW-0719">Serine esterase</keyword>
<feature type="signal peptide" evidence="4">
    <location>
        <begin position="1"/>
        <end position="21"/>
    </location>
</feature>
<feature type="domain" description="4-O-methyl-glucuronoyl methylesterase-like" evidence="5">
    <location>
        <begin position="131"/>
        <end position="372"/>
    </location>
</feature>
<feature type="chain" id="PRO_5021826178" description="4-O-methyl-glucuronoyl methylesterase-like domain-containing protein" evidence="4">
    <location>
        <begin position="22"/>
        <end position="432"/>
    </location>
</feature>
<evidence type="ECO:0000256" key="4">
    <source>
        <dbReference type="SAM" id="SignalP"/>
    </source>
</evidence>
<evidence type="ECO:0000256" key="3">
    <source>
        <dbReference type="ARBA" id="ARBA00022801"/>
    </source>
</evidence>
<dbReference type="Pfam" id="PF22244">
    <property type="entry name" value="GCE_fung"/>
    <property type="match status" value="1"/>
</dbReference>
<proteinExistence type="predicted"/>
<dbReference type="Proteomes" id="UP000318538">
    <property type="component" value="Chromosome"/>
</dbReference>
<sequence precursor="true">MPFVSRSIIASSLLLASSAWAQVGPDNNMRPSWKANPQVVQKLAAKRGEFNYDESKVPTFQLPDPLTMNDGRTVSDAATWTNTRRPELMDLFRHHVYGHRPTTDYSVEFTQVSQTEVLGGTAIGRELKATIKIDDRTFSFPFVVFIPTGVDHPVPAVVLINNRYFTPVKKVTEEYDSFIPVKDLIDRGYAVASFFTSDVDPDRADGYAEGIRSFFANGQPPTDDAWRSLSAWGFAASKVLDHLETLDTVDATKVAVVGHSRGGKTSLWAAAEDPRFAIGYSNHSGCGGAALSRRAFGETVARITSSFPHWFTPNYAKFAGRENELPVDQHELIGLIAPRGVYVASADEDLWADPRGEYLSLVESAPVFAVLGKQSIGQDVMKDPSLRSHVNPPALDTPLVVGQTGYHIGSGGHGLKHTDWKLFLDFADGLLK</sequence>
<reference evidence="6 7" key="1">
    <citation type="submission" date="2019-02" db="EMBL/GenBank/DDBJ databases">
        <title>Deep-cultivation of Planctomycetes and their phenomic and genomic characterization uncovers novel biology.</title>
        <authorList>
            <person name="Wiegand S."/>
            <person name="Jogler M."/>
            <person name="Boedeker C."/>
            <person name="Pinto D."/>
            <person name="Vollmers J."/>
            <person name="Rivas-Marin E."/>
            <person name="Kohn T."/>
            <person name="Peeters S.H."/>
            <person name="Heuer A."/>
            <person name="Rast P."/>
            <person name="Oberbeckmann S."/>
            <person name="Bunk B."/>
            <person name="Jeske O."/>
            <person name="Meyerdierks A."/>
            <person name="Storesund J.E."/>
            <person name="Kallscheuer N."/>
            <person name="Luecker S."/>
            <person name="Lage O.M."/>
            <person name="Pohl T."/>
            <person name="Merkel B.J."/>
            <person name="Hornburger P."/>
            <person name="Mueller R.-W."/>
            <person name="Bruemmer F."/>
            <person name="Labrenz M."/>
            <person name="Spormann A.M."/>
            <person name="Op den Camp H."/>
            <person name="Overmann J."/>
            <person name="Amann R."/>
            <person name="Jetten M.S.M."/>
            <person name="Mascher T."/>
            <person name="Medema M.H."/>
            <person name="Devos D.P."/>
            <person name="Kaster A.-K."/>
            <person name="Ovreas L."/>
            <person name="Rohde M."/>
            <person name="Galperin M.Y."/>
            <person name="Jogler C."/>
        </authorList>
    </citation>
    <scope>NUCLEOTIDE SEQUENCE [LARGE SCALE GENOMIC DNA]</scope>
    <source>
        <strain evidence="6 7">K22_7</strain>
    </source>
</reference>
<dbReference type="Gene3D" id="3.40.50.1820">
    <property type="entry name" value="alpha/beta hydrolase"/>
    <property type="match status" value="1"/>
</dbReference>
<gene>
    <name evidence="6" type="ORF">K227x_13610</name>
</gene>
<dbReference type="AlphaFoldDB" id="A0A517N775"/>
<dbReference type="InterPro" id="IPR054579">
    <property type="entry name" value="GCE-like_dom"/>
</dbReference>
<evidence type="ECO:0000256" key="2">
    <source>
        <dbReference type="ARBA" id="ARBA00022729"/>
    </source>
</evidence>
<dbReference type="InterPro" id="IPR029058">
    <property type="entry name" value="AB_hydrolase_fold"/>
</dbReference>
<keyword evidence="7" id="KW-1185">Reference proteome</keyword>
<keyword evidence="3" id="KW-0378">Hydrolase</keyword>